<feature type="domain" description="ABC-2 type transporter transmembrane" evidence="7">
    <location>
        <begin position="36"/>
        <end position="390"/>
    </location>
</feature>
<evidence type="ECO:0000256" key="3">
    <source>
        <dbReference type="ARBA" id="ARBA00022692"/>
    </source>
</evidence>
<feature type="transmembrane region" description="Helical" evidence="6">
    <location>
        <begin position="287"/>
        <end position="309"/>
    </location>
</feature>
<organism evidence="8 9">
    <name type="scientific">Paludibacter propionicigenes (strain DSM 17365 / JCM 13257 / WB4)</name>
    <dbReference type="NCBI Taxonomy" id="694427"/>
    <lineage>
        <taxon>Bacteria</taxon>
        <taxon>Pseudomonadati</taxon>
        <taxon>Bacteroidota</taxon>
        <taxon>Bacteroidia</taxon>
        <taxon>Bacteroidales</taxon>
        <taxon>Paludibacteraceae</taxon>
        <taxon>Paludibacter</taxon>
    </lineage>
</organism>
<dbReference type="OrthoDB" id="9811522at2"/>
<evidence type="ECO:0000259" key="7">
    <source>
        <dbReference type="Pfam" id="PF12698"/>
    </source>
</evidence>
<comment type="subcellular location">
    <subcellularLocation>
        <location evidence="1">Cell membrane</location>
        <topology evidence="1">Multi-pass membrane protein</topology>
    </subcellularLocation>
</comment>
<keyword evidence="9" id="KW-1185">Reference proteome</keyword>
<protein>
    <submittedName>
        <fullName evidence="8">ABC-2 type transporter</fullName>
    </submittedName>
</protein>
<evidence type="ECO:0000256" key="6">
    <source>
        <dbReference type="SAM" id="Phobius"/>
    </source>
</evidence>
<evidence type="ECO:0000256" key="4">
    <source>
        <dbReference type="ARBA" id="ARBA00022989"/>
    </source>
</evidence>
<dbReference type="EMBL" id="CP002345">
    <property type="protein sequence ID" value="ADQ79038.1"/>
    <property type="molecule type" value="Genomic_DNA"/>
</dbReference>
<dbReference type="PANTHER" id="PTHR30294">
    <property type="entry name" value="MEMBRANE COMPONENT OF ABC TRANSPORTER YHHJ-RELATED"/>
    <property type="match status" value="1"/>
</dbReference>
<dbReference type="HOGENOM" id="CLU_039483_10_1_10"/>
<name>E4T2U4_PALPW</name>
<feature type="transmembrane region" description="Helical" evidence="6">
    <location>
        <begin position="316"/>
        <end position="334"/>
    </location>
</feature>
<dbReference type="PANTHER" id="PTHR30294:SF46">
    <property type="entry name" value="ABC TRANSPORTER PERMEASE"/>
    <property type="match status" value="1"/>
</dbReference>
<dbReference type="KEGG" id="ppn:Palpr_0887"/>
<dbReference type="InterPro" id="IPR051449">
    <property type="entry name" value="ABC-2_transporter_component"/>
</dbReference>
<dbReference type="RefSeq" id="WP_013444407.1">
    <property type="nucleotide sequence ID" value="NC_014734.1"/>
</dbReference>
<gene>
    <name evidence="8" type="ordered locus">Palpr_0887</name>
</gene>
<dbReference type="eggNOG" id="COG0842">
    <property type="taxonomic scope" value="Bacteria"/>
</dbReference>
<keyword evidence="2" id="KW-1003">Cell membrane</keyword>
<evidence type="ECO:0000313" key="9">
    <source>
        <dbReference type="Proteomes" id="UP000008718"/>
    </source>
</evidence>
<feature type="transmembrane region" description="Helical" evidence="6">
    <location>
        <begin position="37"/>
        <end position="57"/>
    </location>
</feature>
<dbReference type="Gene3D" id="3.40.1710.10">
    <property type="entry name" value="abc type-2 transporter like domain"/>
    <property type="match status" value="1"/>
</dbReference>
<dbReference type="AlphaFoldDB" id="E4T2U4"/>
<sequence>MKNRHKMPWHKKIISILKDTLNVLKIEFRTMFKDRGVVIMFVLGPLAYPILYCSLYKNETLIDVPVAAVDCSRSPQSRELLRHMDATQNIAVTSRYSTLEEAKDAYNKKEVHGVVYIPADFSKKLSTGDQTTVSIYCDISSFMYYRIINQACTNCVLSMSNQIQLERLNANGITGESAKIIASPIPYNGVILYNEGAGFASFLMPVILVIILFQTLFLGIGMIAGTSREENRFHVLVSSSVHRGGTFRVIIGKSICYFLMYAPWAFYALELIPRIFNLPHIGIAFDVMMVMIPFLLATIFFSMTVSVFIPNRETGIVIFMFMSLILVFLSGVSWPQSNINGFWKTFAWMYPSTSGVQAYVKINTTGADLRHVSFEYISLWVQTAVYFATTCWAYHWQIMKTSKKQLKAQIDTVGI</sequence>
<dbReference type="STRING" id="694427.Palpr_0887"/>
<evidence type="ECO:0000256" key="2">
    <source>
        <dbReference type="ARBA" id="ARBA00022475"/>
    </source>
</evidence>
<reference key="1">
    <citation type="submission" date="2010-11" db="EMBL/GenBank/DDBJ databases">
        <title>The complete genome of Paludibacter propionicigenes DSM 17365.</title>
        <authorList>
            <consortium name="US DOE Joint Genome Institute (JGI-PGF)"/>
            <person name="Lucas S."/>
            <person name="Copeland A."/>
            <person name="Lapidus A."/>
            <person name="Bruce D."/>
            <person name="Goodwin L."/>
            <person name="Pitluck S."/>
            <person name="Kyrpides N."/>
            <person name="Mavromatis K."/>
            <person name="Ivanova N."/>
            <person name="Munk A.C."/>
            <person name="Brettin T."/>
            <person name="Detter J.C."/>
            <person name="Han C."/>
            <person name="Tapia R."/>
            <person name="Land M."/>
            <person name="Hauser L."/>
            <person name="Markowitz V."/>
            <person name="Cheng J.-F."/>
            <person name="Hugenholtz P."/>
            <person name="Woyke T."/>
            <person name="Wu D."/>
            <person name="Gronow S."/>
            <person name="Wellnitz S."/>
            <person name="Brambilla E."/>
            <person name="Klenk H.-P."/>
            <person name="Eisen J.A."/>
        </authorList>
    </citation>
    <scope>NUCLEOTIDE SEQUENCE</scope>
    <source>
        <strain>WB4</strain>
    </source>
</reference>
<evidence type="ECO:0000256" key="1">
    <source>
        <dbReference type="ARBA" id="ARBA00004651"/>
    </source>
</evidence>
<dbReference type="GO" id="GO:0005886">
    <property type="term" value="C:plasma membrane"/>
    <property type="evidence" value="ECO:0007669"/>
    <property type="project" value="UniProtKB-SubCell"/>
</dbReference>
<feature type="transmembrane region" description="Helical" evidence="6">
    <location>
        <begin position="377"/>
        <end position="396"/>
    </location>
</feature>
<evidence type="ECO:0000313" key="8">
    <source>
        <dbReference type="EMBL" id="ADQ79038.1"/>
    </source>
</evidence>
<dbReference type="Proteomes" id="UP000008718">
    <property type="component" value="Chromosome"/>
</dbReference>
<reference evidence="8 9" key="2">
    <citation type="journal article" date="2011" name="Stand. Genomic Sci.">
        <title>Complete genome sequence of Paludibacter propionicigenes type strain (WB4).</title>
        <authorList>
            <person name="Gronow S."/>
            <person name="Munk C."/>
            <person name="Lapidus A."/>
            <person name="Nolan M."/>
            <person name="Lucas S."/>
            <person name="Hammon N."/>
            <person name="Deshpande S."/>
            <person name="Cheng J.F."/>
            <person name="Tapia R."/>
            <person name="Han C."/>
            <person name="Goodwin L."/>
            <person name="Pitluck S."/>
            <person name="Liolios K."/>
            <person name="Ivanova N."/>
            <person name="Mavromatis K."/>
            <person name="Mikhailova N."/>
            <person name="Pati A."/>
            <person name="Chen A."/>
            <person name="Palaniappan K."/>
            <person name="Land M."/>
            <person name="Hauser L."/>
            <person name="Chang Y.J."/>
            <person name="Jeffries C.D."/>
            <person name="Brambilla E."/>
            <person name="Rohde M."/>
            <person name="Goker M."/>
            <person name="Detter J.C."/>
            <person name="Woyke T."/>
            <person name="Bristow J."/>
            <person name="Eisen J.A."/>
            <person name="Markowitz V."/>
            <person name="Hugenholtz P."/>
            <person name="Kyrpides N.C."/>
            <person name="Klenk H.P."/>
        </authorList>
    </citation>
    <scope>NUCLEOTIDE SEQUENCE [LARGE SCALE GENOMIC DNA]</scope>
    <source>
        <strain evidence="9">DSM 17365 / JCM 13257 / WB4</strain>
    </source>
</reference>
<feature type="transmembrane region" description="Helical" evidence="6">
    <location>
        <begin position="202"/>
        <end position="224"/>
    </location>
</feature>
<dbReference type="GO" id="GO:0140359">
    <property type="term" value="F:ABC-type transporter activity"/>
    <property type="evidence" value="ECO:0007669"/>
    <property type="project" value="InterPro"/>
</dbReference>
<proteinExistence type="predicted"/>
<keyword evidence="5 6" id="KW-0472">Membrane</keyword>
<keyword evidence="4 6" id="KW-1133">Transmembrane helix</keyword>
<accession>E4T2U4</accession>
<dbReference type="InterPro" id="IPR013525">
    <property type="entry name" value="ABC2_TM"/>
</dbReference>
<evidence type="ECO:0000256" key="5">
    <source>
        <dbReference type="ARBA" id="ARBA00023136"/>
    </source>
</evidence>
<keyword evidence="3 6" id="KW-0812">Transmembrane</keyword>
<feature type="transmembrane region" description="Helical" evidence="6">
    <location>
        <begin position="245"/>
        <end position="267"/>
    </location>
</feature>
<dbReference type="Pfam" id="PF12698">
    <property type="entry name" value="ABC2_membrane_3"/>
    <property type="match status" value="1"/>
</dbReference>